<proteinExistence type="predicted"/>
<accession>A0ACA9NBT1</accession>
<dbReference type="EMBL" id="CAJVPU010014626">
    <property type="protein sequence ID" value="CAG8641431.1"/>
    <property type="molecule type" value="Genomic_DNA"/>
</dbReference>
<reference evidence="1" key="1">
    <citation type="submission" date="2021-06" db="EMBL/GenBank/DDBJ databases">
        <authorList>
            <person name="Kallberg Y."/>
            <person name="Tangrot J."/>
            <person name="Rosling A."/>
        </authorList>
    </citation>
    <scope>NUCLEOTIDE SEQUENCE</scope>
    <source>
        <strain evidence="1">IL203A</strain>
    </source>
</reference>
<feature type="non-terminal residue" evidence="1">
    <location>
        <position position="1"/>
    </location>
</feature>
<gene>
    <name evidence="1" type="ORF">DHETER_LOCUS8864</name>
</gene>
<sequence length="212" mass="24623">YLLLLYESTQLLTKKMIQNIDCETCKDRKKLETLLLNEHKFLGLKELVYLLEPFAKATSLMSRDTYSTVSLMLPTIATLQEHLFEVESILTHLVVCNVRNKIELNIASQWEDPVIEGYLASILDPRFKNLEFVSEKFNETKISLKQQMRMLLDENKYLDDQPTAKPSPNLASFFNNATPTKKFSPIDTELKTYFNLPQMILYDLDDLDMISL</sequence>
<name>A0ACA9NBT1_9GLOM</name>
<evidence type="ECO:0000313" key="1">
    <source>
        <dbReference type="EMBL" id="CAG8641431.1"/>
    </source>
</evidence>
<keyword evidence="2" id="KW-1185">Reference proteome</keyword>
<comment type="caution">
    <text evidence="1">The sequence shown here is derived from an EMBL/GenBank/DDBJ whole genome shotgun (WGS) entry which is preliminary data.</text>
</comment>
<organism evidence="1 2">
    <name type="scientific">Dentiscutata heterogama</name>
    <dbReference type="NCBI Taxonomy" id="1316150"/>
    <lineage>
        <taxon>Eukaryota</taxon>
        <taxon>Fungi</taxon>
        <taxon>Fungi incertae sedis</taxon>
        <taxon>Mucoromycota</taxon>
        <taxon>Glomeromycotina</taxon>
        <taxon>Glomeromycetes</taxon>
        <taxon>Diversisporales</taxon>
        <taxon>Gigasporaceae</taxon>
        <taxon>Dentiscutata</taxon>
    </lineage>
</organism>
<protein>
    <submittedName>
        <fullName evidence="1">13585_t:CDS:1</fullName>
    </submittedName>
</protein>
<dbReference type="Proteomes" id="UP000789702">
    <property type="component" value="Unassembled WGS sequence"/>
</dbReference>
<evidence type="ECO:0000313" key="2">
    <source>
        <dbReference type="Proteomes" id="UP000789702"/>
    </source>
</evidence>